<dbReference type="OrthoDB" id="663914at2"/>
<protein>
    <submittedName>
        <fullName evidence="1">Sulfotransferase</fullName>
    </submittedName>
</protein>
<dbReference type="GO" id="GO:0006790">
    <property type="term" value="P:sulfur compound metabolic process"/>
    <property type="evidence" value="ECO:0007669"/>
    <property type="project" value="TreeGrafter"/>
</dbReference>
<dbReference type="SUPFAM" id="SSF52540">
    <property type="entry name" value="P-loop containing nucleoside triphosphate hydrolases"/>
    <property type="match status" value="1"/>
</dbReference>
<dbReference type="PANTHER" id="PTHR10704:SF44">
    <property type="entry name" value="LD35051P-RELATED"/>
    <property type="match status" value="1"/>
</dbReference>
<dbReference type="InterPro" id="IPR027417">
    <property type="entry name" value="P-loop_NTPase"/>
</dbReference>
<dbReference type="STRING" id="869210.Marky_1829"/>
<evidence type="ECO:0000313" key="1">
    <source>
        <dbReference type="EMBL" id="AEB12561.1"/>
    </source>
</evidence>
<dbReference type="RefSeq" id="WP_013704607.1">
    <property type="nucleotide sequence ID" value="NC_015387.1"/>
</dbReference>
<dbReference type="eggNOG" id="COG4424">
    <property type="taxonomic scope" value="Bacteria"/>
</dbReference>
<evidence type="ECO:0000313" key="2">
    <source>
        <dbReference type="Proteomes" id="UP000007030"/>
    </source>
</evidence>
<dbReference type="Proteomes" id="UP000007030">
    <property type="component" value="Chromosome"/>
</dbReference>
<dbReference type="GO" id="GO:0001517">
    <property type="term" value="F:N-acetylglucosamine 6-O-sulfotransferase activity"/>
    <property type="evidence" value="ECO:0007669"/>
    <property type="project" value="TreeGrafter"/>
</dbReference>
<accession>F2NQY3</accession>
<keyword evidence="2" id="KW-1185">Reference proteome</keyword>
<dbReference type="HOGENOM" id="CLU_064720_0_0_0"/>
<gene>
    <name evidence="1" type="ordered locus">Marky_1829</name>
</gene>
<dbReference type="AlphaFoldDB" id="F2NQY3"/>
<dbReference type="GO" id="GO:0006044">
    <property type="term" value="P:N-acetylglucosamine metabolic process"/>
    <property type="evidence" value="ECO:0007669"/>
    <property type="project" value="TreeGrafter"/>
</dbReference>
<dbReference type="EMBL" id="CP002630">
    <property type="protein sequence ID" value="AEB12561.1"/>
    <property type="molecule type" value="Genomic_DNA"/>
</dbReference>
<dbReference type="KEGG" id="mhd:Marky_1829"/>
<reference evidence="1 2" key="1">
    <citation type="journal article" date="2012" name="Stand. Genomic Sci.">
        <title>Complete genome sequence of the aerobic, heterotroph Marinithermus hydrothermalis type strain (T1(T)) from a deep-sea hydrothermal vent chimney.</title>
        <authorList>
            <person name="Copeland A."/>
            <person name="Gu W."/>
            <person name="Yasawong M."/>
            <person name="Lapidus A."/>
            <person name="Lucas S."/>
            <person name="Deshpande S."/>
            <person name="Pagani I."/>
            <person name="Tapia R."/>
            <person name="Cheng J.F."/>
            <person name="Goodwin L.A."/>
            <person name="Pitluck S."/>
            <person name="Liolios K."/>
            <person name="Ivanova N."/>
            <person name="Mavromatis K."/>
            <person name="Mikhailova N."/>
            <person name="Pati A."/>
            <person name="Chen A."/>
            <person name="Palaniappan K."/>
            <person name="Land M."/>
            <person name="Pan C."/>
            <person name="Brambilla E.M."/>
            <person name="Rohde M."/>
            <person name="Tindall B.J."/>
            <person name="Sikorski J."/>
            <person name="Goker M."/>
            <person name="Detter J.C."/>
            <person name="Bristow J."/>
            <person name="Eisen J.A."/>
            <person name="Markowitz V."/>
            <person name="Hugenholtz P."/>
            <person name="Kyrpides N.C."/>
            <person name="Klenk H.P."/>
            <person name="Woyke T."/>
        </authorList>
    </citation>
    <scope>NUCLEOTIDE SEQUENCE [LARGE SCALE GENOMIC DNA]</scope>
    <source>
        <strain evidence="2">DSM 14884 / JCM 11576 / T1</strain>
    </source>
</reference>
<name>F2NQY3_MARHT</name>
<dbReference type="Gene3D" id="3.40.50.300">
    <property type="entry name" value="P-loop containing nucleotide triphosphate hydrolases"/>
    <property type="match status" value="1"/>
</dbReference>
<dbReference type="Pfam" id="PF13469">
    <property type="entry name" value="Sulfotransfer_3"/>
    <property type="match status" value="1"/>
</dbReference>
<organism evidence="1 2">
    <name type="scientific">Marinithermus hydrothermalis (strain DSM 14884 / JCM 11576 / T1)</name>
    <dbReference type="NCBI Taxonomy" id="869210"/>
    <lineage>
        <taxon>Bacteria</taxon>
        <taxon>Thermotogati</taxon>
        <taxon>Deinococcota</taxon>
        <taxon>Deinococci</taxon>
        <taxon>Thermales</taxon>
        <taxon>Thermaceae</taxon>
        <taxon>Marinithermus</taxon>
    </lineage>
</organism>
<proteinExistence type="predicted"/>
<dbReference type="PANTHER" id="PTHR10704">
    <property type="entry name" value="CARBOHYDRATE SULFOTRANSFERASE"/>
    <property type="match status" value="1"/>
</dbReference>
<dbReference type="InterPro" id="IPR051135">
    <property type="entry name" value="Gal/GlcNAc/GalNAc_ST"/>
</dbReference>
<sequence length="317" mass="37039">MGAEKVKVVFIGGYGRSGSTLLDRVLGQHKGFCSIGELRYLWERGLLENRLCGCGDPVAQCSLWTSVLEEVFSECDEKPKFEEIAALQKAVDRIRYIPLMIWPNLRRKTFNDILEKYLNLLYKVYLSIKKVTGCEVIVDSSKDPSHGFILSLMKEIDLRIVHLVRDSRAVAHSWQRKKRNWEIKDRIAYMRTLHPLESALMWETSNILMEFLAHRIDYYVKVRYEDLIKNPKGTISWLLRELGLHTRDLDYISDSMVNLSRQTHNISGNPSKFAKGEVQLRLDREWITALPLRYKALVTIVTFPLLYRYGYFSRWEG</sequence>